<keyword evidence="2" id="KW-0472">Membrane</keyword>
<evidence type="ECO:0000313" key="3">
    <source>
        <dbReference type="EMBL" id="GFO26104.1"/>
    </source>
</evidence>
<protein>
    <submittedName>
        <fullName evidence="3">Uncharacterized protein</fullName>
    </submittedName>
</protein>
<keyword evidence="2" id="KW-0812">Transmembrane</keyword>
<accession>A0AAV4C0Q8</accession>
<organism evidence="3 4">
    <name type="scientific">Plakobranchus ocellatus</name>
    <dbReference type="NCBI Taxonomy" id="259542"/>
    <lineage>
        <taxon>Eukaryota</taxon>
        <taxon>Metazoa</taxon>
        <taxon>Spiralia</taxon>
        <taxon>Lophotrochozoa</taxon>
        <taxon>Mollusca</taxon>
        <taxon>Gastropoda</taxon>
        <taxon>Heterobranchia</taxon>
        <taxon>Euthyneura</taxon>
        <taxon>Panpulmonata</taxon>
        <taxon>Sacoglossa</taxon>
        <taxon>Placobranchoidea</taxon>
        <taxon>Plakobranchidae</taxon>
        <taxon>Plakobranchus</taxon>
    </lineage>
</organism>
<proteinExistence type="predicted"/>
<feature type="region of interest" description="Disordered" evidence="1">
    <location>
        <begin position="328"/>
        <end position="351"/>
    </location>
</feature>
<name>A0AAV4C0Q8_9GAST</name>
<dbReference type="AlphaFoldDB" id="A0AAV4C0Q8"/>
<gene>
    <name evidence="3" type="ORF">PoB_005260900</name>
</gene>
<evidence type="ECO:0000313" key="4">
    <source>
        <dbReference type="Proteomes" id="UP000735302"/>
    </source>
</evidence>
<feature type="transmembrane region" description="Helical" evidence="2">
    <location>
        <begin position="14"/>
        <end position="32"/>
    </location>
</feature>
<evidence type="ECO:0000256" key="2">
    <source>
        <dbReference type="SAM" id="Phobius"/>
    </source>
</evidence>
<evidence type="ECO:0000256" key="1">
    <source>
        <dbReference type="SAM" id="MobiDB-lite"/>
    </source>
</evidence>
<reference evidence="3 4" key="1">
    <citation type="journal article" date="2021" name="Elife">
        <title>Chloroplast acquisition without the gene transfer in kleptoplastic sea slugs, Plakobranchus ocellatus.</title>
        <authorList>
            <person name="Maeda T."/>
            <person name="Takahashi S."/>
            <person name="Yoshida T."/>
            <person name="Shimamura S."/>
            <person name="Takaki Y."/>
            <person name="Nagai Y."/>
            <person name="Toyoda A."/>
            <person name="Suzuki Y."/>
            <person name="Arimoto A."/>
            <person name="Ishii H."/>
            <person name="Satoh N."/>
            <person name="Nishiyama T."/>
            <person name="Hasebe M."/>
            <person name="Maruyama T."/>
            <person name="Minagawa J."/>
            <person name="Obokata J."/>
            <person name="Shigenobu S."/>
        </authorList>
    </citation>
    <scope>NUCLEOTIDE SEQUENCE [LARGE SCALE GENOMIC DNA]</scope>
</reference>
<keyword evidence="2" id="KW-1133">Transmembrane helix</keyword>
<sequence length="351" mass="37170">MVVSKGYICDSGKAITYIVAVVLGICLIFPKVSSQILRSLPQPTLLQTNGIGFQNSDPSSFVLDLSGQNSANLGFGSQTFVNPALINNNAGRYPTISGVGGASALNGYQRRSHYPEIYTAIGIDTFDSNSQVRLTITERFNNPRFSSFDAPTDWYVQGTFLNSQLKNKAGTYYVVLTSGGRTADGCNGNTLGRVVGRVFDTQNRFNQYQGNNAPVGLLPNQLLMGASGPTVYASTLEGISRRQLVGGAIAACQSINNGVCSGYIPYCATISKDLFPAMEVPVEEQQQQQQQVLSSPNVVPFGVAGGASSSLPNINNIGSPGLALTQPTAFSNSDPPTVEEDRAPTALGLFA</sequence>
<keyword evidence="4" id="KW-1185">Reference proteome</keyword>
<dbReference type="Proteomes" id="UP000735302">
    <property type="component" value="Unassembled WGS sequence"/>
</dbReference>
<dbReference type="EMBL" id="BLXT01005793">
    <property type="protein sequence ID" value="GFO26104.1"/>
    <property type="molecule type" value="Genomic_DNA"/>
</dbReference>
<comment type="caution">
    <text evidence="3">The sequence shown here is derived from an EMBL/GenBank/DDBJ whole genome shotgun (WGS) entry which is preliminary data.</text>
</comment>